<dbReference type="PANTHER" id="PTHR43133">
    <property type="entry name" value="RNA POLYMERASE ECF-TYPE SIGMA FACTO"/>
    <property type="match status" value="1"/>
</dbReference>
<dbReference type="Proteomes" id="UP000076796">
    <property type="component" value="Unassembled WGS sequence"/>
</dbReference>
<dbReference type="InterPro" id="IPR014284">
    <property type="entry name" value="RNA_pol_sigma-70_dom"/>
</dbReference>
<gene>
    <name evidence="7" type="ORF">AWU65_12515</name>
</gene>
<name>A0A163JN04_9BACL</name>
<comment type="similarity">
    <text evidence="1">Belongs to the sigma-70 factor family. ECF subfamily.</text>
</comment>
<dbReference type="InterPro" id="IPR007627">
    <property type="entry name" value="RNA_pol_sigma70_r2"/>
</dbReference>
<evidence type="ECO:0000313" key="7">
    <source>
        <dbReference type="EMBL" id="KZS46682.1"/>
    </source>
</evidence>
<dbReference type="Gene3D" id="1.10.1740.10">
    <property type="match status" value="1"/>
</dbReference>
<dbReference type="AlphaFoldDB" id="A0A163JN04"/>
<dbReference type="InterPro" id="IPR013325">
    <property type="entry name" value="RNA_pol_sigma_r2"/>
</dbReference>
<evidence type="ECO:0000259" key="6">
    <source>
        <dbReference type="Pfam" id="PF08281"/>
    </source>
</evidence>
<evidence type="ECO:0000256" key="1">
    <source>
        <dbReference type="ARBA" id="ARBA00010641"/>
    </source>
</evidence>
<dbReference type="GO" id="GO:0006352">
    <property type="term" value="P:DNA-templated transcription initiation"/>
    <property type="evidence" value="ECO:0007669"/>
    <property type="project" value="InterPro"/>
</dbReference>
<protein>
    <submittedName>
        <fullName evidence="7">RNA polymerase subunit sigma-24</fullName>
    </submittedName>
</protein>
<dbReference type="EMBL" id="LWMH01000001">
    <property type="protein sequence ID" value="KZS46682.1"/>
    <property type="molecule type" value="Genomic_DNA"/>
</dbReference>
<accession>A0A163JN04</accession>
<dbReference type="GeneID" id="97557976"/>
<dbReference type="SUPFAM" id="SSF88946">
    <property type="entry name" value="Sigma2 domain of RNA polymerase sigma factors"/>
    <property type="match status" value="1"/>
</dbReference>
<dbReference type="SUPFAM" id="SSF88659">
    <property type="entry name" value="Sigma3 and sigma4 domains of RNA polymerase sigma factors"/>
    <property type="match status" value="1"/>
</dbReference>
<dbReference type="GO" id="GO:0016987">
    <property type="term" value="F:sigma factor activity"/>
    <property type="evidence" value="ECO:0007669"/>
    <property type="project" value="UniProtKB-KW"/>
</dbReference>
<dbReference type="InterPro" id="IPR013324">
    <property type="entry name" value="RNA_pol_sigma_r3/r4-like"/>
</dbReference>
<feature type="domain" description="RNA polymerase sigma-70 region 2" evidence="5">
    <location>
        <begin position="21"/>
        <end position="88"/>
    </location>
</feature>
<dbReference type="InterPro" id="IPR013249">
    <property type="entry name" value="RNA_pol_sigma70_r4_t2"/>
</dbReference>
<evidence type="ECO:0000259" key="5">
    <source>
        <dbReference type="Pfam" id="PF04542"/>
    </source>
</evidence>
<sequence>MVHDLIQRLKTEYSDEGFEELYRLYADRAIRTATAVTGSAASAADVVQETFIRVYRNLGSYDLSRPFDPWFNRILYNECNRYLKKHSRMVPSEISEERDLPSETDTYDFDRHGEVYEMVQRLDDEHRIPVILKYLNDFAEKDIADMMELNVNTVKSRLFRARKKLKEWMLQKRGGNQHGT</sequence>
<dbReference type="Pfam" id="PF04542">
    <property type="entry name" value="Sigma70_r2"/>
    <property type="match status" value="1"/>
</dbReference>
<reference evidence="7" key="1">
    <citation type="journal article" date="2016" name="Genome Announc.">
        <title>Draft genomes of two strains of Paenibacillus glucanolyticus with capability to degrade lignocellulose.</title>
        <authorList>
            <person name="Mathews S.L."/>
            <person name="Pawlak J."/>
            <person name="Grunden A.M."/>
        </authorList>
    </citation>
    <scope>NUCLEOTIDE SEQUENCE [LARGE SCALE GENOMIC DNA]</scope>
    <source>
        <strain evidence="7">SLM1</strain>
    </source>
</reference>
<evidence type="ECO:0000256" key="3">
    <source>
        <dbReference type="ARBA" id="ARBA00023082"/>
    </source>
</evidence>
<evidence type="ECO:0000313" key="8">
    <source>
        <dbReference type="Proteomes" id="UP000076796"/>
    </source>
</evidence>
<dbReference type="STRING" id="59843.A3958_12055"/>
<keyword evidence="8" id="KW-1185">Reference proteome</keyword>
<proteinExistence type="inferred from homology"/>
<comment type="caution">
    <text evidence="7">The sequence shown here is derived from an EMBL/GenBank/DDBJ whole genome shotgun (WGS) entry which is preliminary data.</text>
</comment>
<dbReference type="KEGG" id="pglu:A3958_12055"/>
<dbReference type="Gene3D" id="1.10.10.10">
    <property type="entry name" value="Winged helix-like DNA-binding domain superfamily/Winged helix DNA-binding domain"/>
    <property type="match status" value="1"/>
</dbReference>
<evidence type="ECO:0000256" key="2">
    <source>
        <dbReference type="ARBA" id="ARBA00023015"/>
    </source>
</evidence>
<organism evidence="7 8">
    <name type="scientific">Paenibacillus glucanolyticus</name>
    <dbReference type="NCBI Taxonomy" id="59843"/>
    <lineage>
        <taxon>Bacteria</taxon>
        <taxon>Bacillati</taxon>
        <taxon>Bacillota</taxon>
        <taxon>Bacilli</taxon>
        <taxon>Bacillales</taxon>
        <taxon>Paenibacillaceae</taxon>
        <taxon>Paenibacillus</taxon>
    </lineage>
</organism>
<dbReference type="GO" id="GO:0003677">
    <property type="term" value="F:DNA binding"/>
    <property type="evidence" value="ECO:0007669"/>
    <property type="project" value="InterPro"/>
</dbReference>
<dbReference type="NCBIfam" id="TIGR02937">
    <property type="entry name" value="sigma70-ECF"/>
    <property type="match status" value="1"/>
</dbReference>
<dbReference type="OrthoDB" id="9782703at2"/>
<evidence type="ECO:0000256" key="4">
    <source>
        <dbReference type="ARBA" id="ARBA00023163"/>
    </source>
</evidence>
<keyword evidence="3" id="KW-0731">Sigma factor</keyword>
<dbReference type="CDD" id="cd06171">
    <property type="entry name" value="Sigma70_r4"/>
    <property type="match status" value="1"/>
</dbReference>
<keyword evidence="4" id="KW-0804">Transcription</keyword>
<feature type="domain" description="RNA polymerase sigma factor 70 region 4 type 2" evidence="6">
    <location>
        <begin position="113"/>
        <end position="165"/>
    </location>
</feature>
<dbReference type="RefSeq" id="WP_006207907.1">
    <property type="nucleotide sequence ID" value="NZ_CBCSBX010000003.1"/>
</dbReference>
<keyword evidence="2" id="KW-0805">Transcription regulation</keyword>
<dbReference type="InterPro" id="IPR036388">
    <property type="entry name" value="WH-like_DNA-bd_sf"/>
</dbReference>
<dbReference type="Pfam" id="PF08281">
    <property type="entry name" value="Sigma70_r4_2"/>
    <property type="match status" value="1"/>
</dbReference>
<dbReference type="InterPro" id="IPR039425">
    <property type="entry name" value="RNA_pol_sigma-70-like"/>
</dbReference>
<dbReference type="PANTHER" id="PTHR43133:SF51">
    <property type="entry name" value="RNA POLYMERASE SIGMA FACTOR"/>
    <property type="match status" value="1"/>
</dbReference>